<dbReference type="AlphaFoldDB" id="A0AAP0QXX8"/>
<dbReference type="SUPFAM" id="SSF53686">
    <property type="entry name" value="Tryptophan synthase beta subunit-like PLP-dependent enzymes"/>
    <property type="match status" value="2"/>
</dbReference>
<comment type="cofactor">
    <cofactor evidence="1 10 12">
        <name>pyridoxal 5'-phosphate</name>
        <dbReference type="ChEBI" id="CHEBI:597326"/>
    </cofactor>
</comment>
<dbReference type="InterPro" id="IPR001216">
    <property type="entry name" value="P-phosphate_BS"/>
</dbReference>
<reference evidence="14 15" key="1">
    <citation type="submission" date="2024-05" db="EMBL/GenBank/DDBJ databases">
        <title>Haplotype-resolved chromosome-level genome assembly of Huyou (Citrus changshanensis).</title>
        <authorList>
            <person name="Miao C."/>
            <person name="Chen W."/>
            <person name="Wu Y."/>
            <person name="Wang L."/>
            <person name="Zhao S."/>
            <person name="Grierson D."/>
            <person name="Xu C."/>
            <person name="Chen K."/>
        </authorList>
    </citation>
    <scope>NUCLEOTIDE SEQUENCE [LARGE SCALE GENOMIC DNA]</scope>
    <source>
        <strain evidence="14">01-14</strain>
        <tissue evidence="14">Leaf</tissue>
    </source>
</reference>
<evidence type="ECO:0000256" key="9">
    <source>
        <dbReference type="ARBA" id="ARBA00047931"/>
    </source>
</evidence>
<dbReference type="Pfam" id="PF00291">
    <property type="entry name" value="PALP"/>
    <property type="match status" value="1"/>
</dbReference>
<comment type="pathway">
    <text evidence="2">Amino-acid biosynthesis; L-cysteine biosynthesis; L-cysteine from L-serine: step 2/2.</text>
</comment>
<evidence type="ECO:0000313" key="15">
    <source>
        <dbReference type="Proteomes" id="UP001428341"/>
    </source>
</evidence>
<keyword evidence="8 12" id="KW-0198">Cysteine biosynthesis</keyword>
<dbReference type="PANTHER" id="PTHR10314">
    <property type="entry name" value="CYSTATHIONINE BETA-SYNTHASE"/>
    <property type="match status" value="1"/>
</dbReference>
<proteinExistence type="inferred from homology"/>
<dbReference type="GO" id="GO:0005737">
    <property type="term" value="C:cytoplasm"/>
    <property type="evidence" value="ECO:0007669"/>
    <property type="project" value="UniProtKB-ARBA"/>
</dbReference>
<dbReference type="FunFam" id="3.40.50.1100:FF:000067">
    <property type="entry name" value="Cysteine synthase"/>
    <property type="match status" value="1"/>
</dbReference>
<evidence type="ECO:0000256" key="1">
    <source>
        <dbReference type="ARBA" id="ARBA00001933"/>
    </source>
</evidence>
<dbReference type="FunFam" id="3.40.50.1100:FF:000002">
    <property type="entry name" value="Cysteine synthase"/>
    <property type="match status" value="1"/>
</dbReference>
<organism evidence="14 15">
    <name type="scientific">Citrus x changshan-huyou</name>
    <dbReference type="NCBI Taxonomy" id="2935761"/>
    <lineage>
        <taxon>Eukaryota</taxon>
        <taxon>Viridiplantae</taxon>
        <taxon>Streptophyta</taxon>
        <taxon>Embryophyta</taxon>
        <taxon>Tracheophyta</taxon>
        <taxon>Spermatophyta</taxon>
        <taxon>Magnoliopsida</taxon>
        <taxon>eudicotyledons</taxon>
        <taxon>Gunneridae</taxon>
        <taxon>Pentapetalae</taxon>
        <taxon>rosids</taxon>
        <taxon>malvids</taxon>
        <taxon>Sapindales</taxon>
        <taxon>Rutaceae</taxon>
        <taxon>Aurantioideae</taxon>
        <taxon>Citrus</taxon>
    </lineage>
</organism>
<comment type="similarity">
    <text evidence="3 12">Belongs to the cysteine synthase/cystathionine beta-synthase family.</text>
</comment>
<dbReference type="GO" id="GO:0004124">
    <property type="term" value="F:cysteine synthase activity"/>
    <property type="evidence" value="ECO:0007669"/>
    <property type="project" value="UniProtKB-UniRule"/>
</dbReference>
<evidence type="ECO:0000256" key="12">
    <source>
        <dbReference type="RuleBase" id="RU003985"/>
    </source>
</evidence>
<evidence type="ECO:0000256" key="10">
    <source>
        <dbReference type="PIRSR" id="PIRSR605856-50"/>
    </source>
</evidence>
<evidence type="ECO:0000256" key="8">
    <source>
        <dbReference type="ARBA" id="ARBA00023192"/>
    </source>
</evidence>
<feature type="domain" description="Tryptophan synthase beta chain-like PALP" evidence="13">
    <location>
        <begin position="134"/>
        <end position="418"/>
    </location>
</feature>
<dbReference type="InterPro" id="IPR036052">
    <property type="entry name" value="TrpB-like_PALP_sf"/>
</dbReference>
<dbReference type="NCBIfam" id="TIGR01136">
    <property type="entry name" value="cysKM"/>
    <property type="match status" value="1"/>
</dbReference>
<evidence type="ECO:0000256" key="4">
    <source>
        <dbReference type="ARBA" id="ARBA00012681"/>
    </source>
</evidence>
<dbReference type="PROSITE" id="PS00901">
    <property type="entry name" value="CYS_SYNTHASE"/>
    <property type="match status" value="1"/>
</dbReference>
<accession>A0AAP0QXX8</accession>
<dbReference type="InterPro" id="IPR001926">
    <property type="entry name" value="TrpB-like_PALP"/>
</dbReference>
<dbReference type="EC" id="2.5.1.47" evidence="4 12"/>
<keyword evidence="5 12" id="KW-0028">Amino-acid biosynthesis</keyword>
<gene>
    <name evidence="14" type="ORF">WN944_007302</name>
</gene>
<feature type="binding site" evidence="10">
    <location>
        <begin position="303"/>
        <end position="307"/>
    </location>
    <ligand>
        <name>pyridoxal 5'-phosphate</name>
        <dbReference type="ChEBI" id="CHEBI:597326"/>
    </ligand>
</feature>
<keyword evidence="15" id="KW-1185">Reference proteome</keyword>
<comment type="catalytic activity">
    <reaction evidence="9 12">
        <text>O-acetyl-L-serine + hydrogen sulfide = L-cysteine + acetate</text>
        <dbReference type="Rhea" id="RHEA:14829"/>
        <dbReference type="ChEBI" id="CHEBI:29919"/>
        <dbReference type="ChEBI" id="CHEBI:30089"/>
        <dbReference type="ChEBI" id="CHEBI:35235"/>
        <dbReference type="ChEBI" id="CHEBI:58340"/>
        <dbReference type="EC" id="2.5.1.47"/>
    </reaction>
</comment>
<dbReference type="Proteomes" id="UP001428341">
    <property type="component" value="Unassembled WGS sequence"/>
</dbReference>
<evidence type="ECO:0000313" key="14">
    <source>
        <dbReference type="EMBL" id="KAK9215297.1"/>
    </source>
</evidence>
<dbReference type="Gene3D" id="3.40.50.1100">
    <property type="match status" value="3"/>
</dbReference>
<dbReference type="EMBL" id="JBCGBO010000003">
    <property type="protein sequence ID" value="KAK9215297.1"/>
    <property type="molecule type" value="Genomic_DNA"/>
</dbReference>
<evidence type="ECO:0000256" key="6">
    <source>
        <dbReference type="ARBA" id="ARBA00022679"/>
    </source>
</evidence>
<feature type="binding site" evidence="10">
    <location>
        <position position="199"/>
    </location>
    <ligand>
        <name>pyridoxal 5'-phosphate</name>
        <dbReference type="ChEBI" id="CHEBI:597326"/>
    </ligand>
</feature>
<dbReference type="GO" id="GO:0006535">
    <property type="term" value="P:cysteine biosynthetic process from serine"/>
    <property type="evidence" value="ECO:0007669"/>
    <property type="project" value="UniProtKB-UniRule"/>
</dbReference>
<keyword evidence="6 12" id="KW-0808">Transferase</keyword>
<comment type="caution">
    <text evidence="14">The sequence shown here is derived from an EMBL/GenBank/DDBJ whole genome shotgun (WGS) entry which is preliminary data.</text>
</comment>
<evidence type="ECO:0000256" key="2">
    <source>
        <dbReference type="ARBA" id="ARBA00004962"/>
    </source>
</evidence>
<feature type="modified residue" description="N6-(pyridoxal phosphate)lysine" evidence="11">
    <location>
        <position position="168"/>
    </location>
</feature>
<evidence type="ECO:0000256" key="11">
    <source>
        <dbReference type="PIRSR" id="PIRSR605856-51"/>
    </source>
</evidence>
<keyword evidence="7 10" id="KW-0663">Pyridoxal phosphate</keyword>
<evidence type="ECO:0000256" key="3">
    <source>
        <dbReference type="ARBA" id="ARBA00007103"/>
    </source>
</evidence>
<evidence type="ECO:0000256" key="5">
    <source>
        <dbReference type="ARBA" id="ARBA00022605"/>
    </source>
</evidence>
<dbReference type="InterPro" id="IPR005859">
    <property type="entry name" value="CysK"/>
</dbReference>
<dbReference type="InterPro" id="IPR005856">
    <property type="entry name" value="Cys_synth"/>
</dbReference>
<evidence type="ECO:0000256" key="7">
    <source>
        <dbReference type="ARBA" id="ARBA00022898"/>
    </source>
</evidence>
<feature type="binding site" evidence="10">
    <location>
        <position position="391"/>
    </location>
    <ligand>
        <name>pyridoxal 5'-phosphate</name>
        <dbReference type="ChEBI" id="CHEBI:597326"/>
    </ligand>
</feature>
<dbReference type="NCBIfam" id="TIGR01139">
    <property type="entry name" value="cysK"/>
    <property type="match status" value="1"/>
</dbReference>
<protein>
    <recommendedName>
        <fullName evidence="4 12">Cysteine synthase</fullName>
        <ecNumber evidence="4 12">2.5.1.47</ecNumber>
    </recommendedName>
</protein>
<sequence>MIKDAEDKGLITPGKSILIEITSSNTGIGLAFISAVRIAAVRGYKSYHCPTRHLHHSEYVVLSHVVMGKHLIQGIGTASCHEYCFQVSSEEAIETAQQLAHKEGLLVGISSDAAAAASIKVAKIPENDRILIVLIGNTPMVYLNNVVDGCVARIAAKLEMMEPCCSVKDRIAFSMIKDAEEKGLITPGKSVLIETTGGNTGIGLAFIAALRGYKLIIVMPSIASMERRIVLRALGAEVYLADQAGGFEGILRKGEEILSNTPNGFMFRQFDNPANPKIHYETTGPEIWKDSGGDVDILVAGIGTGGTVTGSGRFLKEKNPNIKVYGVEPTESAMLNGGQPGNHLIQGIGAGMISSVLDVDMLDEVLTVSSEEAIETSKLLARKEGLLVGISSGAAAAAAIRVAKRPENAGKLIVVIFPSAGERYLSTELFESIRIEAENMTID</sequence>
<dbReference type="InterPro" id="IPR050214">
    <property type="entry name" value="Cys_Synth/Cystath_Beta-Synth"/>
</dbReference>
<name>A0AAP0QXX8_9ROSI</name>
<dbReference type="CDD" id="cd01561">
    <property type="entry name" value="CBS_like"/>
    <property type="match status" value="1"/>
</dbReference>
<evidence type="ECO:0000259" key="13">
    <source>
        <dbReference type="Pfam" id="PF00291"/>
    </source>
</evidence>